<protein>
    <submittedName>
        <fullName evidence="2">Uncharacterized protein</fullName>
    </submittedName>
</protein>
<keyword evidence="1" id="KW-0812">Transmembrane</keyword>
<evidence type="ECO:0000313" key="3">
    <source>
        <dbReference type="Proteomes" id="UP000535890"/>
    </source>
</evidence>
<gene>
    <name evidence="2" type="ORF">BJ983_005741</name>
</gene>
<evidence type="ECO:0000313" key="2">
    <source>
        <dbReference type="EMBL" id="NYD39639.1"/>
    </source>
</evidence>
<organism evidence="2 3">
    <name type="scientific">Actinomycetospora corticicola</name>
    <dbReference type="NCBI Taxonomy" id="663602"/>
    <lineage>
        <taxon>Bacteria</taxon>
        <taxon>Bacillati</taxon>
        <taxon>Actinomycetota</taxon>
        <taxon>Actinomycetes</taxon>
        <taxon>Pseudonocardiales</taxon>
        <taxon>Pseudonocardiaceae</taxon>
        <taxon>Actinomycetospora</taxon>
    </lineage>
</organism>
<accession>A0A7Y9J9Q8</accession>
<keyword evidence="1" id="KW-1133">Transmembrane helix</keyword>
<dbReference type="AlphaFoldDB" id="A0A7Y9J9Q8"/>
<name>A0A7Y9J9Q8_9PSEU</name>
<feature type="transmembrane region" description="Helical" evidence="1">
    <location>
        <begin position="58"/>
        <end position="78"/>
    </location>
</feature>
<dbReference type="RefSeq" id="WP_179796933.1">
    <property type="nucleotide sequence ID" value="NZ_BAABHP010000023.1"/>
</dbReference>
<sequence length="158" mass="15515">MAGAGMTPRGFSAVVVLITAVAFDVVAHAAGAHVLGVALAAAVVGIARLTLPHRSPGPFALLNLAVLAQPAALAVTALTPPAGGTSHVALQLATTLLVVTVALSEPLLAAVSLPPLVRLLTTLVPDGPSRPVPAAAPAVGLAGVDLARCLPRRGPPRA</sequence>
<reference evidence="2 3" key="1">
    <citation type="submission" date="2020-07" db="EMBL/GenBank/DDBJ databases">
        <title>Sequencing the genomes of 1000 actinobacteria strains.</title>
        <authorList>
            <person name="Klenk H.-P."/>
        </authorList>
    </citation>
    <scope>NUCLEOTIDE SEQUENCE [LARGE SCALE GENOMIC DNA]</scope>
    <source>
        <strain evidence="2 3">DSM 45772</strain>
    </source>
</reference>
<keyword evidence="1" id="KW-0472">Membrane</keyword>
<feature type="transmembrane region" description="Helical" evidence="1">
    <location>
        <begin position="32"/>
        <end position="51"/>
    </location>
</feature>
<evidence type="ECO:0000256" key="1">
    <source>
        <dbReference type="SAM" id="Phobius"/>
    </source>
</evidence>
<dbReference type="EMBL" id="JACCBN010000001">
    <property type="protein sequence ID" value="NYD39639.1"/>
    <property type="molecule type" value="Genomic_DNA"/>
</dbReference>
<keyword evidence="3" id="KW-1185">Reference proteome</keyword>
<feature type="transmembrane region" description="Helical" evidence="1">
    <location>
        <begin position="90"/>
        <end position="111"/>
    </location>
</feature>
<comment type="caution">
    <text evidence="2">The sequence shown here is derived from an EMBL/GenBank/DDBJ whole genome shotgun (WGS) entry which is preliminary data.</text>
</comment>
<dbReference type="Proteomes" id="UP000535890">
    <property type="component" value="Unassembled WGS sequence"/>
</dbReference>
<proteinExistence type="predicted"/>